<sequence length="33" mass="3761">MEQNVKLKAKDDEIKNLTTVVQRYVAPSSINLD</sequence>
<name>D8LYK5_BLAHO</name>
<dbReference type="AlphaFoldDB" id="D8LYK5"/>
<evidence type="ECO:0000313" key="1">
    <source>
        <dbReference type="EMBL" id="CBK20660.2"/>
    </source>
</evidence>
<accession>D8LYK5</accession>
<proteinExistence type="predicted"/>
<dbReference type="RefSeq" id="XP_012894708.1">
    <property type="nucleotide sequence ID" value="XM_013039254.1"/>
</dbReference>
<organism evidence="1">
    <name type="scientific">Blastocystis hominis</name>
    <dbReference type="NCBI Taxonomy" id="12968"/>
    <lineage>
        <taxon>Eukaryota</taxon>
        <taxon>Sar</taxon>
        <taxon>Stramenopiles</taxon>
        <taxon>Bigyra</taxon>
        <taxon>Opalozoa</taxon>
        <taxon>Opalinata</taxon>
        <taxon>Blastocystidae</taxon>
        <taxon>Blastocystis</taxon>
    </lineage>
</organism>
<dbReference type="EMBL" id="FN668639">
    <property type="protein sequence ID" value="CBK20660.2"/>
    <property type="molecule type" value="Genomic_DNA"/>
</dbReference>
<protein>
    <submittedName>
        <fullName evidence="1">Uncharacterized protein</fullName>
    </submittedName>
</protein>
<dbReference type="Proteomes" id="UP000008312">
    <property type="component" value="Unassembled WGS sequence"/>
</dbReference>
<dbReference type="GeneID" id="24918240"/>
<reference evidence="1" key="1">
    <citation type="submission" date="2010-02" db="EMBL/GenBank/DDBJ databases">
        <title>Sequencing and annotation of the Blastocystis hominis genome.</title>
        <authorList>
            <person name="Wincker P."/>
        </authorList>
    </citation>
    <scope>NUCLEOTIDE SEQUENCE</scope>
    <source>
        <strain evidence="1">Singapore isolate B</strain>
    </source>
</reference>
<dbReference type="InParanoid" id="D8LYK5"/>
<gene>
    <name evidence="1" type="ORF">GSBLH_T00000954001</name>
</gene>
<evidence type="ECO:0000313" key="2">
    <source>
        <dbReference type="Proteomes" id="UP000008312"/>
    </source>
</evidence>
<keyword evidence="2" id="KW-1185">Reference proteome</keyword>